<keyword evidence="3" id="KW-0813">Transport</keyword>
<evidence type="ECO:0000256" key="5">
    <source>
        <dbReference type="ARBA" id="ARBA00022847"/>
    </source>
</evidence>
<keyword evidence="10" id="KW-1185">Reference proteome</keyword>
<evidence type="ECO:0000313" key="16">
    <source>
        <dbReference type="RefSeq" id="XP_022249085.1"/>
    </source>
</evidence>
<evidence type="ECO:0000256" key="3">
    <source>
        <dbReference type="ARBA" id="ARBA00022448"/>
    </source>
</evidence>
<comment type="subcellular location">
    <subcellularLocation>
        <location evidence="1">Membrane</location>
        <topology evidence="1">Multi-pass membrane protein</topology>
    </subcellularLocation>
</comment>
<evidence type="ECO:0000313" key="14">
    <source>
        <dbReference type="RefSeq" id="XP_022249083.1"/>
    </source>
</evidence>
<feature type="transmembrane region" description="Helical" evidence="9">
    <location>
        <begin position="302"/>
        <end position="323"/>
    </location>
</feature>
<feature type="transmembrane region" description="Helical" evidence="9">
    <location>
        <begin position="663"/>
        <end position="681"/>
    </location>
</feature>
<evidence type="ECO:0000256" key="1">
    <source>
        <dbReference type="ARBA" id="ARBA00004141"/>
    </source>
</evidence>
<accession>A0ABM1SZN0</accession>
<dbReference type="RefSeq" id="XP_022249086.1">
    <property type="nucleotide sequence ID" value="XM_022393378.1"/>
</dbReference>
<dbReference type="PANTHER" id="PTHR11616:SF323">
    <property type="entry name" value="SODIUM-DEPENDENT TRANSPORTER BEDRAGGLED"/>
    <property type="match status" value="1"/>
</dbReference>
<feature type="transmembrane region" description="Helical" evidence="9">
    <location>
        <begin position="569"/>
        <end position="588"/>
    </location>
</feature>
<keyword evidence="4 9" id="KW-0812">Transmembrane</keyword>
<feature type="transmembrane region" description="Helical" evidence="9">
    <location>
        <begin position="609"/>
        <end position="635"/>
    </location>
</feature>
<feature type="transmembrane region" description="Helical" evidence="9">
    <location>
        <begin position="277"/>
        <end position="296"/>
    </location>
</feature>
<proteinExistence type="inferred from homology"/>
<comment type="similarity">
    <text evidence="2">Belongs to the sodium:neurotransmitter symporter (SNF) (TC 2.A.22) family.</text>
</comment>
<dbReference type="SUPFAM" id="SSF161070">
    <property type="entry name" value="SNF-like"/>
    <property type="match status" value="1"/>
</dbReference>
<sequence>MGNPGEQEQSSQTHYPSSSPEAEPVQEEVVPPPPPYSEITVSSPGRFPSATDETPVTSIPAAIVNNTSPTSQSGQSENDNANSPTQQEVHVEVDPRDAVSEEERRRTCRDKWPHETSCAFACFSSIIGIYNIGRFSLLVHLYKACFIVEFIILSLLFGIPFLCLQMAIGQYLGSGILDMWYISPAFKGIGFSLLYGYLILGVYTAVPISWLFVYFKDSFITSRETYKWGTCQGQFAQDYCLESQNKSSKDFVGWSVSSYFHGNVLDRNSSNREVGDLRFEISFNLAIVWLLVFLALSRGNRLYGKLVYAFVLVPVSLLFLVAVRIMEQWGMGIATLFDAQWKDVLTDSTSWLLAAREVFLTWILYGALCLQMCSHNKFTSNVMKNLLAVGVGVTFTLIFVSLFFASAAQALKENNLTHVPSSYENPETVQFLQPLSKYNSDVMNITPVNLVIGECLYSTFSQTTSSGYQVLRFATEIFPAALALGGVTTISSFWAICFFMMMIILGLAQQVALWNVVIESVIAMKPKLFTEWQTVITFICCNIGFLLGLPMTTNIGVFIIFFFDICIGSLWWVGSIFLIMIIAILFIRGRPYGTDRLIYVITQRQTSRVWILPIFTFLWNVVLPVVFLVLSIAFVRSGNPESDYPWQDSNTGDTYWPLWAKKLATLVQALPLLIVIVVCIYQACRYLKVSTTNEALHERVEHWCCPVFATPNVALTSLQNNVVSSSPTGGVVNVAFEDDPPPKYTPPPSYSSATARMIIKKLVRSHSMNEGKYRKALRRLSFSPTLPVTVETVSGVVTSADNCSTSSSASPPSS</sequence>
<dbReference type="RefSeq" id="XP_022249082.1">
    <property type="nucleotide sequence ID" value="XM_022393374.1"/>
</dbReference>
<feature type="transmembrane region" description="Helical" evidence="9">
    <location>
        <begin position="188"/>
        <end position="213"/>
    </location>
</feature>
<dbReference type="RefSeq" id="XP_022249081.1">
    <property type="nucleotide sequence ID" value="XM_022393373.1"/>
</dbReference>
<evidence type="ECO:0000256" key="2">
    <source>
        <dbReference type="ARBA" id="ARBA00006459"/>
    </source>
</evidence>
<keyword evidence="7 9" id="KW-0472">Membrane</keyword>
<dbReference type="PRINTS" id="PR00176">
    <property type="entry name" value="NANEUSMPORT"/>
</dbReference>
<evidence type="ECO:0000313" key="15">
    <source>
        <dbReference type="RefSeq" id="XP_022249084.1"/>
    </source>
</evidence>
<keyword evidence="5" id="KW-0769">Symport</keyword>
<dbReference type="PROSITE" id="PS50267">
    <property type="entry name" value="NA_NEUROTRAN_SYMP_3"/>
    <property type="match status" value="1"/>
</dbReference>
<evidence type="ECO:0000313" key="17">
    <source>
        <dbReference type="RefSeq" id="XP_022249086.1"/>
    </source>
</evidence>
<feature type="transmembrane region" description="Helical" evidence="9">
    <location>
        <begin position="112"/>
        <end position="132"/>
    </location>
</feature>
<dbReference type="RefSeq" id="XP_022249083.1">
    <property type="nucleotide sequence ID" value="XM_022393375.1"/>
</dbReference>
<dbReference type="GeneID" id="106465470"/>
<gene>
    <name evidence="11 12 13 14 15 16 17 18" type="primary">LOC106465470</name>
</gene>
<evidence type="ECO:0000313" key="12">
    <source>
        <dbReference type="RefSeq" id="XP_022249081.1"/>
    </source>
</evidence>
<feature type="compositionally biased region" description="Low complexity" evidence="8">
    <location>
        <begin position="16"/>
        <end position="29"/>
    </location>
</feature>
<reference evidence="11 12" key="1">
    <citation type="submission" date="2025-05" db="UniProtKB">
        <authorList>
            <consortium name="RefSeq"/>
        </authorList>
    </citation>
    <scope>IDENTIFICATION</scope>
    <source>
        <tissue evidence="11 12">Muscle</tissue>
    </source>
</reference>
<protein>
    <submittedName>
        <fullName evidence="11 12">Sodium- and chloride-dependent glycine transporter 1-like</fullName>
    </submittedName>
</protein>
<organism evidence="10 17">
    <name type="scientific">Limulus polyphemus</name>
    <name type="common">Atlantic horseshoe crab</name>
    <dbReference type="NCBI Taxonomy" id="6850"/>
    <lineage>
        <taxon>Eukaryota</taxon>
        <taxon>Metazoa</taxon>
        <taxon>Ecdysozoa</taxon>
        <taxon>Arthropoda</taxon>
        <taxon>Chelicerata</taxon>
        <taxon>Merostomata</taxon>
        <taxon>Xiphosura</taxon>
        <taxon>Limulidae</taxon>
        <taxon>Limulus</taxon>
    </lineage>
</organism>
<evidence type="ECO:0000256" key="9">
    <source>
        <dbReference type="SAM" id="Phobius"/>
    </source>
</evidence>
<evidence type="ECO:0000313" key="11">
    <source>
        <dbReference type="RefSeq" id="XP_022249080.1"/>
    </source>
</evidence>
<evidence type="ECO:0000313" key="10">
    <source>
        <dbReference type="Proteomes" id="UP000694941"/>
    </source>
</evidence>
<dbReference type="RefSeq" id="XP_022249080.1">
    <property type="nucleotide sequence ID" value="XM_022393372.1"/>
</dbReference>
<dbReference type="Pfam" id="PF00209">
    <property type="entry name" value="SNF"/>
    <property type="match status" value="1"/>
</dbReference>
<dbReference type="InterPro" id="IPR000175">
    <property type="entry name" value="Na/ntran_symport"/>
</dbReference>
<evidence type="ECO:0000256" key="7">
    <source>
        <dbReference type="ARBA" id="ARBA00023136"/>
    </source>
</evidence>
<dbReference type="RefSeq" id="XP_022249084.1">
    <property type="nucleotide sequence ID" value="XM_022393376.1"/>
</dbReference>
<feature type="compositionally biased region" description="Polar residues" evidence="8">
    <location>
        <begin position="1"/>
        <end position="15"/>
    </location>
</feature>
<dbReference type="Proteomes" id="UP000694941">
    <property type="component" value="Unplaced"/>
</dbReference>
<feature type="compositionally biased region" description="Basic and acidic residues" evidence="8">
    <location>
        <begin position="89"/>
        <end position="106"/>
    </location>
</feature>
<keyword evidence="6 9" id="KW-1133">Transmembrane helix</keyword>
<dbReference type="RefSeq" id="XP_022249085.1">
    <property type="nucleotide sequence ID" value="XM_022393377.1"/>
</dbReference>
<dbReference type="PANTHER" id="PTHR11616">
    <property type="entry name" value="SODIUM/CHLORIDE DEPENDENT TRANSPORTER"/>
    <property type="match status" value="1"/>
</dbReference>
<feature type="region of interest" description="Disordered" evidence="8">
    <location>
        <begin position="1"/>
        <end position="106"/>
    </location>
</feature>
<evidence type="ECO:0000313" key="18">
    <source>
        <dbReference type="RefSeq" id="XP_022249087.1"/>
    </source>
</evidence>
<dbReference type="RefSeq" id="XP_022249087.1">
    <property type="nucleotide sequence ID" value="XM_022393379.1"/>
</dbReference>
<feature type="transmembrane region" description="Helical" evidence="9">
    <location>
        <begin position="535"/>
        <end position="563"/>
    </location>
</feature>
<dbReference type="InterPro" id="IPR037272">
    <property type="entry name" value="SNS_sf"/>
</dbReference>
<name>A0ABM1SZN0_LIMPO</name>
<feature type="transmembrane region" description="Helical" evidence="9">
    <location>
        <begin position="493"/>
        <end position="514"/>
    </location>
</feature>
<evidence type="ECO:0000256" key="6">
    <source>
        <dbReference type="ARBA" id="ARBA00022989"/>
    </source>
</evidence>
<evidence type="ECO:0000256" key="4">
    <source>
        <dbReference type="ARBA" id="ARBA00022692"/>
    </source>
</evidence>
<feature type="compositionally biased region" description="Polar residues" evidence="8">
    <location>
        <begin position="64"/>
        <end position="88"/>
    </location>
</feature>
<evidence type="ECO:0000256" key="8">
    <source>
        <dbReference type="SAM" id="MobiDB-lite"/>
    </source>
</evidence>
<evidence type="ECO:0000313" key="13">
    <source>
        <dbReference type="RefSeq" id="XP_022249082.1"/>
    </source>
</evidence>
<feature type="transmembrane region" description="Helical" evidence="9">
    <location>
        <begin position="144"/>
        <end position="168"/>
    </location>
</feature>
<feature type="transmembrane region" description="Helical" evidence="9">
    <location>
        <begin position="386"/>
        <end position="411"/>
    </location>
</feature>